<dbReference type="Proteomes" id="UP000315403">
    <property type="component" value="Unassembled WGS sequence"/>
</dbReference>
<keyword evidence="1" id="KW-1133">Transmembrane helix</keyword>
<dbReference type="EMBL" id="SZUV01000001">
    <property type="protein sequence ID" value="TQN51201.1"/>
    <property type="molecule type" value="Genomic_DNA"/>
</dbReference>
<protein>
    <recommendedName>
        <fullName evidence="2">Glycosyltransferase 2-like domain-containing protein</fullName>
    </recommendedName>
</protein>
<dbReference type="InterPro" id="IPR050834">
    <property type="entry name" value="Glycosyltransf_2"/>
</dbReference>
<evidence type="ECO:0000256" key="1">
    <source>
        <dbReference type="SAM" id="Phobius"/>
    </source>
</evidence>
<dbReference type="SUPFAM" id="SSF53448">
    <property type="entry name" value="Nucleotide-diphospho-sugar transferases"/>
    <property type="match status" value="1"/>
</dbReference>
<evidence type="ECO:0000313" key="4">
    <source>
        <dbReference type="Proteomes" id="UP000315403"/>
    </source>
</evidence>
<dbReference type="Pfam" id="PF00535">
    <property type="entry name" value="Glycos_transf_2"/>
    <property type="match status" value="1"/>
</dbReference>
<keyword evidence="1" id="KW-0812">Transmembrane</keyword>
<dbReference type="PANTHER" id="PTHR43685">
    <property type="entry name" value="GLYCOSYLTRANSFERASE"/>
    <property type="match status" value="1"/>
</dbReference>
<dbReference type="PANTHER" id="PTHR43685:SF11">
    <property type="entry name" value="GLYCOSYLTRANSFERASE TAGX-RELATED"/>
    <property type="match status" value="1"/>
</dbReference>
<evidence type="ECO:0000313" key="3">
    <source>
        <dbReference type="EMBL" id="TQN51201.1"/>
    </source>
</evidence>
<dbReference type="InterPro" id="IPR029044">
    <property type="entry name" value="Nucleotide-diphossugar_trans"/>
</dbReference>
<accession>A0A543Q4D9</accession>
<name>A0A543Q4D9_ACITH</name>
<dbReference type="RefSeq" id="WP_142087187.1">
    <property type="nucleotide sequence ID" value="NZ_SZUV01000001.1"/>
</dbReference>
<comment type="caution">
    <text evidence="3">The sequence shown here is derived from an EMBL/GenBank/DDBJ whole genome shotgun (WGS) entry which is preliminary data.</text>
</comment>
<organism evidence="3 4">
    <name type="scientific">Acidithiobacillus thiooxidans ATCC 19377</name>
    <dbReference type="NCBI Taxonomy" id="637390"/>
    <lineage>
        <taxon>Bacteria</taxon>
        <taxon>Pseudomonadati</taxon>
        <taxon>Pseudomonadota</taxon>
        <taxon>Acidithiobacillia</taxon>
        <taxon>Acidithiobacillales</taxon>
        <taxon>Acidithiobacillaceae</taxon>
        <taxon>Acidithiobacillus</taxon>
    </lineage>
</organism>
<reference evidence="3 4" key="1">
    <citation type="submission" date="2019-03" db="EMBL/GenBank/DDBJ databases">
        <title>New insights into Acidothiobacillus thiooxidans sulfur metabolism through coupled gene expression, solution geochemistry, microscopy and spectroscopy analyses.</title>
        <authorList>
            <person name="Camacho D."/>
            <person name="Frazao R."/>
            <person name="Fouillen A."/>
            <person name="Nanci A."/>
            <person name="Lang B.F."/>
            <person name="Apte S.C."/>
            <person name="Baron C."/>
            <person name="Warren L.A."/>
        </authorList>
    </citation>
    <scope>NUCLEOTIDE SEQUENCE [LARGE SCALE GENOMIC DNA]</scope>
    <source>
        <strain evidence="3 4">ATCC 19377</strain>
    </source>
</reference>
<evidence type="ECO:0000259" key="2">
    <source>
        <dbReference type="Pfam" id="PF00535"/>
    </source>
</evidence>
<feature type="transmembrane region" description="Helical" evidence="1">
    <location>
        <begin position="262"/>
        <end position="283"/>
    </location>
</feature>
<proteinExistence type="predicted"/>
<keyword evidence="1" id="KW-0472">Membrane</keyword>
<dbReference type="Gene3D" id="3.90.550.10">
    <property type="entry name" value="Spore Coat Polysaccharide Biosynthesis Protein SpsA, Chain A"/>
    <property type="match status" value="1"/>
</dbReference>
<dbReference type="AlphaFoldDB" id="A0A543Q4D9"/>
<gene>
    <name evidence="3" type="ORF">DLNHIDIE_01069</name>
</gene>
<feature type="domain" description="Glycosyltransferase 2-like" evidence="2">
    <location>
        <begin position="8"/>
        <end position="150"/>
    </location>
</feature>
<sequence>MDVCLMLFTYRRPVDLRRCLTAIFNQSYSVLKLIIITRIEDTESEPIISHFQEIKQFEIMKIMVTEDCSPMEAFNLGLQHAVGDILAITHDDAEPQENWIERIVNAYKQYPDAGGIGGREIFPGETKMLPPNYKVGNVYWWGKITGNHHYLTNGIFSVDLITGSNCSYKITVLKDIGGFDNNLCWQRDSCWYWDLSLGLRIKINGLKLYYDSDAVVNHYPGLLFSQKGSDYWKKVGWCKAKNETWIMLNYYYKKNPLCIVYIFWWLMVGTTDAYGILQLLRYFPKEGTLAWHKFYDTLYGRFQGVKMWMY</sequence>
<dbReference type="InterPro" id="IPR001173">
    <property type="entry name" value="Glyco_trans_2-like"/>
</dbReference>